<comment type="caution">
    <text evidence="1">The sequence shown here is derived from an EMBL/GenBank/DDBJ whole genome shotgun (WGS) entry which is preliminary data.</text>
</comment>
<sequence length="359" mass="38705">MAVSHLSRIAKQLLTLNSKQGSQKQPRLESYSGEPHFSPSRACLCTERGTSGSAAGPRAPHAGDLIPSFSKACIHIANSRLKMDYRRRTRSSKEFSPYTVTPLPTDFDLAAAIAASMEADDMQAAAAEAEEEEQGAKAALLRSADSPLADPGHGAAQSVSASSASTVPVAPPPAGGAHQASQQQALAGKRRRAQCKDELDAAGGNAGRPDQRSSKRPRAYVSGELERDREEGEGLSDSTPTPENPSPEERPKHHTKRRRERREILKRRLQPEGEADPVLPAPRPSTVKKYAKPEALETALETEGLSVANGAFVAKGDLPAGARSFERKMVALFTLLHELEFRLIPWDGRCTVNRLSEVL</sequence>
<proteinExistence type="predicted"/>
<dbReference type="EMBL" id="MU277207">
    <property type="protein sequence ID" value="KAI0062601.1"/>
    <property type="molecule type" value="Genomic_DNA"/>
</dbReference>
<evidence type="ECO:0000313" key="2">
    <source>
        <dbReference type="Proteomes" id="UP000814140"/>
    </source>
</evidence>
<dbReference type="Proteomes" id="UP000814140">
    <property type="component" value="Unassembled WGS sequence"/>
</dbReference>
<name>A0ACB8T3R2_9AGAM</name>
<protein>
    <submittedName>
        <fullName evidence="1">Uncharacterized protein</fullName>
    </submittedName>
</protein>
<organism evidence="1 2">
    <name type="scientific">Artomyces pyxidatus</name>
    <dbReference type="NCBI Taxonomy" id="48021"/>
    <lineage>
        <taxon>Eukaryota</taxon>
        <taxon>Fungi</taxon>
        <taxon>Dikarya</taxon>
        <taxon>Basidiomycota</taxon>
        <taxon>Agaricomycotina</taxon>
        <taxon>Agaricomycetes</taxon>
        <taxon>Russulales</taxon>
        <taxon>Auriscalpiaceae</taxon>
        <taxon>Artomyces</taxon>
    </lineage>
</organism>
<accession>A0ACB8T3R2</accession>
<reference evidence="1" key="2">
    <citation type="journal article" date="2022" name="New Phytol.">
        <title>Evolutionary transition to the ectomycorrhizal habit in the genomes of a hyperdiverse lineage of mushroom-forming fungi.</title>
        <authorList>
            <person name="Looney B."/>
            <person name="Miyauchi S."/>
            <person name="Morin E."/>
            <person name="Drula E."/>
            <person name="Courty P.E."/>
            <person name="Kohler A."/>
            <person name="Kuo A."/>
            <person name="LaButti K."/>
            <person name="Pangilinan J."/>
            <person name="Lipzen A."/>
            <person name="Riley R."/>
            <person name="Andreopoulos W."/>
            <person name="He G."/>
            <person name="Johnson J."/>
            <person name="Nolan M."/>
            <person name="Tritt A."/>
            <person name="Barry K.W."/>
            <person name="Grigoriev I.V."/>
            <person name="Nagy L.G."/>
            <person name="Hibbett D."/>
            <person name="Henrissat B."/>
            <person name="Matheny P.B."/>
            <person name="Labbe J."/>
            <person name="Martin F.M."/>
        </authorList>
    </citation>
    <scope>NUCLEOTIDE SEQUENCE</scope>
    <source>
        <strain evidence="1">HHB10654</strain>
    </source>
</reference>
<keyword evidence="2" id="KW-1185">Reference proteome</keyword>
<evidence type="ECO:0000313" key="1">
    <source>
        <dbReference type="EMBL" id="KAI0062601.1"/>
    </source>
</evidence>
<reference evidence="1" key="1">
    <citation type="submission" date="2021-03" db="EMBL/GenBank/DDBJ databases">
        <authorList>
            <consortium name="DOE Joint Genome Institute"/>
            <person name="Ahrendt S."/>
            <person name="Looney B.P."/>
            <person name="Miyauchi S."/>
            <person name="Morin E."/>
            <person name="Drula E."/>
            <person name="Courty P.E."/>
            <person name="Chicoki N."/>
            <person name="Fauchery L."/>
            <person name="Kohler A."/>
            <person name="Kuo A."/>
            <person name="Labutti K."/>
            <person name="Pangilinan J."/>
            <person name="Lipzen A."/>
            <person name="Riley R."/>
            <person name="Andreopoulos W."/>
            <person name="He G."/>
            <person name="Johnson J."/>
            <person name="Barry K.W."/>
            <person name="Grigoriev I.V."/>
            <person name="Nagy L."/>
            <person name="Hibbett D."/>
            <person name="Henrissat B."/>
            <person name="Matheny P.B."/>
            <person name="Labbe J."/>
            <person name="Martin F."/>
        </authorList>
    </citation>
    <scope>NUCLEOTIDE SEQUENCE</scope>
    <source>
        <strain evidence="1">HHB10654</strain>
    </source>
</reference>
<gene>
    <name evidence="1" type="ORF">BV25DRAFT_1838398</name>
</gene>